<feature type="chain" id="PRO_5042872179" evidence="3">
    <location>
        <begin position="22"/>
        <end position="166"/>
    </location>
</feature>
<dbReference type="AlphaFoldDB" id="A0AAQ3MPG7"/>
<feature type="compositionally biased region" description="Low complexity" evidence="1">
    <location>
        <begin position="149"/>
        <end position="166"/>
    </location>
</feature>
<keyword evidence="2" id="KW-0812">Transmembrane</keyword>
<proteinExistence type="predicted"/>
<feature type="region of interest" description="Disordered" evidence="1">
    <location>
        <begin position="146"/>
        <end position="166"/>
    </location>
</feature>
<evidence type="ECO:0000313" key="4">
    <source>
        <dbReference type="EMBL" id="WVY95214.1"/>
    </source>
</evidence>
<feature type="region of interest" description="Disordered" evidence="1">
    <location>
        <begin position="24"/>
        <end position="58"/>
    </location>
</feature>
<keyword evidence="3" id="KW-0732">Signal</keyword>
<reference evidence="4 5" key="1">
    <citation type="journal article" date="2023" name="Life. Sci Alliance">
        <title>Evolutionary insights into 3D genome organization and epigenetic landscape of Vigna mungo.</title>
        <authorList>
            <person name="Junaid A."/>
            <person name="Singh B."/>
            <person name="Bhatia S."/>
        </authorList>
    </citation>
    <scope>NUCLEOTIDE SEQUENCE [LARGE SCALE GENOMIC DNA]</scope>
    <source>
        <strain evidence="4">Urdbean</strain>
    </source>
</reference>
<keyword evidence="2" id="KW-1133">Transmembrane helix</keyword>
<organism evidence="4 5">
    <name type="scientific">Vigna mungo</name>
    <name type="common">Black gram</name>
    <name type="synonym">Phaseolus mungo</name>
    <dbReference type="NCBI Taxonomy" id="3915"/>
    <lineage>
        <taxon>Eukaryota</taxon>
        <taxon>Viridiplantae</taxon>
        <taxon>Streptophyta</taxon>
        <taxon>Embryophyta</taxon>
        <taxon>Tracheophyta</taxon>
        <taxon>Spermatophyta</taxon>
        <taxon>Magnoliopsida</taxon>
        <taxon>eudicotyledons</taxon>
        <taxon>Gunneridae</taxon>
        <taxon>Pentapetalae</taxon>
        <taxon>rosids</taxon>
        <taxon>fabids</taxon>
        <taxon>Fabales</taxon>
        <taxon>Fabaceae</taxon>
        <taxon>Papilionoideae</taxon>
        <taxon>50 kb inversion clade</taxon>
        <taxon>NPAAA clade</taxon>
        <taxon>indigoferoid/millettioid clade</taxon>
        <taxon>Phaseoleae</taxon>
        <taxon>Vigna</taxon>
    </lineage>
</organism>
<dbReference type="EMBL" id="CP144691">
    <property type="protein sequence ID" value="WVY95214.1"/>
    <property type="molecule type" value="Genomic_DNA"/>
</dbReference>
<gene>
    <name evidence="4" type="ORF">V8G54_034302</name>
</gene>
<accession>A0AAQ3MPG7</accession>
<feature type="signal peptide" evidence="3">
    <location>
        <begin position="1"/>
        <end position="21"/>
    </location>
</feature>
<keyword evidence="2" id="KW-0472">Membrane</keyword>
<name>A0AAQ3MPG7_VIGMU</name>
<keyword evidence="5" id="KW-1185">Reference proteome</keyword>
<protein>
    <submittedName>
        <fullName evidence="4">Uncharacterized protein</fullName>
    </submittedName>
</protein>
<evidence type="ECO:0000256" key="2">
    <source>
        <dbReference type="SAM" id="Phobius"/>
    </source>
</evidence>
<evidence type="ECO:0000256" key="1">
    <source>
        <dbReference type="SAM" id="MobiDB-lite"/>
    </source>
</evidence>
<feature type="compositionally biased region" description="Polar residues" evidence="1">
    <location>
        <begin position="24"/>
        <end position="42"/>
    </location>
</feature>
<feature type="transmembrane region" description="Helical" evidence="2">
    <location>
        <begin position="89"/>
        <end position="107"/>
    </location>
</feature>
<evidence type="ECO:0000256" key="3">
    <source>
        <dbReference type="SAM" id="SignalP"/>
    </source>
</evidence>
<dbReference type="Proteomes" id="UP001374535">
    <property type="component" value="Chromosome 10"/>
</dbReference>
<evidence type="ECO:0000313" key="5">
    <source>
        <dbReference type="Proteomes" id="UP001374535"/>
    </source>
</evidence>
<sequence>MLNPMCWNLLHVLCLSPCSKPQKLQPTSRAPATAPNPNSYNSHPMAPNPWFEPYNTTTKPQQLQPRLSKLLVGDEICRTHLVDDPKFEIFSTGSGGLLLIILAVFAFRRSRKPRTFPRVVLLKSRNSVEHLRPTMPVFVGMNVMTREGNSTSSSNANASISVVSAR</sequence>